<organism evidence="1">
    <name type="scientific">Alexandrium catenella</name>
    <name type="common">Red tide dinoflagellate</name>
    <name type="synonym">Gonyaulax catenella</name>
    <dbReference type="NCBI Taxonomy" id="2925"/>
    <lineage>
        <taxon>Eukaryota</taxon>
        <taxon>Sar</taxon>
        <taxon>Alveolata</taxon>
        <taxon>Dinophyceae</taxon>
        <taxon>Gonyaulacales</taxon>
        <taxon>Pyrocystaceae</taxon>
        <taxon>Alexandrium</taxon>
    </lineage>
</organism>
<dbReference type="EMBL" id="HBGE01045569">
    <property type="protein sequence ID" value="CAD9142178.1"/>
    <property type="molecule type" value="Transcribed_RNA"/>
</dbReference>
<protein>
    <submittedName>
        <fullName evidence="1">Uncharacterized protein</fullName>
    </submittedName>
</protein>
<reference evidence="1" key="1">
    <citation type="submission" date="2021-01" db="EMBL/GenBank/DDBJ databases">
        <authorList>
            <person name="Corre E."/>
            <person name="Pelletier E."/>
            <person name="Niang G."/>
            <person name="Scheremetjew M."/>
            <person name="Finn R."/>
            <person name="Kale V."/>
            <person name="Holt S."/>
            <person name="Cochrane G."/>
            <person name="Meng A."/>
            <person name="Brown T."/>
            <person name="Cohen L."/>
        </authorList>
    </citation>
    <scope>NUCLEOTIDE SEQUENCE</scope>
    <source>
        <strain evidence="1">OF101</strain>
    </source>
</reference>
<sequence>MRVGDSTRSGSLRRDDSWKLTGERAIGDSGSWRLEGLSASSLGERLGCSAVGVSAGRRICSGDLGGTSASSNESSAGFVMPGACQQRVATGPEMFDASPTM</sequence>
<accession>A0A7S1QL85</accession>
<proteinExistence type="predicted"/>
<evidence type="ECO:0000313" key="1">
    <source>
        <dbReference type="EMBL" id="CAD9142178.1"/>
    </source>
</evidence>
<dbReference type="AlphaFoldDB" id="A0A7S1QL85"/>
<gene>
    <name evidence="1" type="ORF">ACAT0790_LOCUS27512</name>
</gene>
<name>A0A7S1QL85_ALECA</name>